<feature type="chain" id="PRO_5047167502" evidence="1">
    <location>
        <begin position="21"/>
        <end position="397"/>
    </location>
</feature>
<dbReference type="EMBL" id="JAOQBH010000011">
    <property type="protein sequence ID" value="KAJ4128923.1"/>
    <property type="molecule type" value="Genomic_DNA"/>
</dbReference>
<feature type="signal peptide" evidence="1">
    <location>
        <begin position="1"/>
        <end position="20"/>
    </location>
</feature>
<reference evidence="2" key="1">
    <citation type="submission" date="2022-09" db="EMBL/GenBank/DDBJ databases">
        <title>Fusarium specimens isolated from Avocado Roots.</title>
        <authorList>
            <person name="Stajich J."/>
            <person name="Roper C."/>
            <person name="Heimlech-Rivalta G."/>
        </authorList>
    </citation>
    <scope>NUCLEOTIDE SEQUENCE</scope>
    <source>
        <strain evidence="2">CF00095</strain>
    </source>
</reference>
<gene>
    <name evidence="2" type="ORF">NW768_007447</name>
</gene>
<evidence type="ECO:0000313" key="3">
    <source>
        <dbReference type="Proteomes" id="UP001152024"/>
    </source>
</evidence>
<organism evidence="2 3">
    <name type="scientific">Fusarium equiseti</name>
    <name type="common">Fusarium scirpi</name>
    <dbReference type="NCBI Taxonomy" id="61235"/>
    <lineage>
        <taxon>Eukaryota</taxon>
        <taxon>Fungi</taxon>
        <taxon>Dikarya</taxon>
        <taxon>Ascomycota</taxon>
        <taxon>Pezizomycotina</taxon>
        <taxon>Sordariomycetes</taxon>
        <taxon>Hypocreomycetidae</taxon>
        <taxon>Hypocreales</taxon>
        <taxon>Nectriaceae</taxon>
        <taxon>Fusarium</taxon>
        <taxon>Fusarium incarnatum-equiseti species complex</taxon>
    </lineage>
</organism>
<accession>A0ABQ8R7T5</accession>
<keyword evidence="1" id="KW-0732">Signal</keyword>
<evidence type="ECO:0000313" key="2">
    <source>
        <dbReference type="EMBL" id="KAJ4128923.1"/>
    </source>
</evidence>
<comment type="caution">
    <text evidence="2">The sequence shown here is derived from an EMBL/GenBank/DDBJ whole genome shotgun (WGS) entry which is preliminary data.</text>
</comment>
<sequence>MQFSNSILVAFAALASFAAAAPTSQVEDVPSILAREAANGNLVKRCYISGNAKCAQCIQQYNLSCPFIGGASCSRGAKWVNGKLDFTPEAILDFLNKEFMVYYEKEHSNGTDYGKFGRYLYRAWLLLNNGRPPFQRGGFLAKPMLFGKNGIQELDALSEYHRKLSAKLSQAMDSSLRFDLRYFSSTDQVAHCRPLPSPEIKTFRQHGYLVRPLFRALYMVLDNQTVVSDNISRPVERANEDYFDWRQRRWVHEISQYSVLLVKTGDEENLSSPISFLSLFDAGLAVNVNRADYQDGIEPTAVRVRLDTAIQFIWDLLERERMASKEINQVQKRLVREQNEFCQMWVYRLISKVKEFGLDSEEASWIATRRALAKVNAEAFDDDQVEPEWKMVDRWRM</sequence>
<keyword evidence="3" id="KW-1185">Reference proteome</keyword>
<dbReference type="Proteomes" id="UP001152024">
    <property type="component" value="Unassembled WGS sequence"/>
</dbReference>
<proteinExistence type="predicted"/>
<protein>
    <submittedName>
        <fullName evidence="2">Uncharacterized protein</fullName>
    </submittedName>
</protein>
<name>A0ABQ8R7T5_FUSEQ</name>
<evidence type="ECO:0000256" key="1">
    <source>
        <dbReference type="SAM" id="SignalP"/>
    </source>
</evidence>